<dbReference type="EMBL" id="LXXM01000043">
    <property type="protein sequence ID" value="PZS97124.1"/>
    <property type="molecule type" value="Genomic_DNA"/>
</dbReference>
<protein>
    <submittedName>
        <fullName evidence="1">Uncharacterized protein</fullName>
    </submittedName>
</protein>
<name>A0A2W6IQ57_STEMA</name>
<evidence type="ECO:0000313" key="1">
    <source>
        <dbReference type="EMBL" id="PZS97124.1"/>
    </source>
</evidence>
<reference evidence="1 2" key="1">
    <citation type="submission" date="2016-05" db="EMBL/GenBank/DDBJ databases">
        <authorList>
            <person name="Lavstsen T."/>
            <person name="Jespersen J.S."/>
        </authorList>
    </citation>
    <scope>NUCLEOTIDE SEQUENCE [LARGE SCALE GENOMIC DNA]</scope>
    <source>
        <strain evidence="1 2">SM-5815</strain>
    </source>
</reference>
<evidence type="ECO:0000313" key="2">
    <source>
        <dbReference type="Proteomes" id="UP000249614"/>
    </source>
</evidence>
<gene>
    <name evidence="1" type="ORF">A7X83_21095</name>
</gene>
<dbReference type="AlphaFoldDB" id="A0A2W6IQ57"/>
<accession>A0A2W6IQ57</accession>
<organism evidence="1 2">
    <name type="scientific">Stenotrophomonas maltophilia</name>
    <name type="common">Pseudomonas maltophilia</name>
    <name type="synonym">Xanthomonas maltophilia</name>
    <dbReference type="NCBI Taxonomy" id="40324"/>
    <lineage>
        <taxon>Bacteria</taxon>
        <taxon>Pseudomonadati</taxon>
        <taxon>Pseudomonadota</taxon>
        <taxon>Gammaproteobacteria</taxon>
        <taxon>Lysobacterales</taxon>
        <taxon>Lysobacteraceae</taxon>
        <taxon>Stenotrophomonas</taxon>
        <taxon>Stenotrophomonas maltophilia group</taxon>
    </lineage>
</organism>
<dbReference type="Proteomes" id="UP000249614">
    <property type="component" value="Unassembled WGS sequence"/>
</dbReference>
<proteinExistence type="predicted"/>
<comment type="caution">
    <text evidence="1">The sequence shown here is derived from an EMBL/GenBank/DDBJ whole genome shotgun (WGS) entry which is preliminary data.</text>
</comment>
<sequence>MVKAPALWDISARKEVYDLLVALWPHLEEDARDTLVMRIAAGPPAWMSEHLTEADRDQLSARRIFERLRIMQRSDPERPHAAMEMELARLLETYPQWDIAPGDQAHFSFFSQSGWRAPDSVNDERRLEAMSASEIVEELATDQRDDALDDWRAMVASDWNKMMAVLRDVADRAGPDAELWTATLWGLRTKAATLTPGEDVLMLVAGMDDSLARDPSVSTAAAYLLESAASSAQFQEMPQENFWRAFDAVVQGVSQDETNSRTPDNSDWVAVAINTSMGNLALAFLNALFVRRPVVGGGIPADLRERCVHLLGNEVARHRPARVVFASRLSYLFAIDPDFTRLHLLPHFRWEHDETEALAVWQGFGWQPHLDPLLWNEIKTDFLSCFQEGRINLLGKTVSSLAQALAAAGLHFGLDDLPRQVTQGAISRMDPETRAGMLHWIVGALTRGDDQATDPDTIWAEKVKPWIQRFWPRDPQIRSPTEARPLVEIALATDEAFEDAVATVSSLIRPGENRFVLSELAASQHLNTHPRPALRLMDAFLSPNSPSWAFDDLRDVLDGILASDPTLRNDPVFARWDGFERARA</sequence>
<dbReference type="RefSeq" id="WP_111111479.1">
    <property type="nucleotide sequence ID" value="NZ_LXXM01000043.1"/>
</dbReference>